<dbReference type="Proteomes" id="UP001630127">
    <property type="component" value="Unassembled WGS sequence"/>
</dbReference>
<evidence type="ECO:0000313" key="4">
    <source>
        <dbReference type="Proteomes" id="UP001630127"/>
    </source>
</evidence>
<evidence type="ECO:0000313" key="3">
    <source>
        <dbReference type="EMBL" id="KAL3521946.1"/>
    </source>
</evidence>
<dbReference type="AlphaFoldDB" id="A0ABD2ZR97"/>
<keyword evidence="2" id="KW-0472">Membrane</keyword>
<organism evidence="3 4">
    <name type="scientific">Cinchona calisaya</name>
    <dbReference type="NCBI Taxonomy" id="153742"/>
    <lineage>
        <taxon>Eukaryota</taxon>
        <taxon>Viridiplantae</taxon>
        <taxon>Streptophyta</taxon>
        <taxon>Embryophyta</taxon>
        <taxon>Tracheophyta</taxon>
        <taxon>Spermatophyta</taxon>
        <taxon>Magnoliopsida</taxon>
        <taxon>eudicotyledons</taxon>
        <taxon>Gunneridae</taxon>
        <taxon>Pentapetalae</taxon>
        <taxon>asterids</taxon>
        <taxon>lamiids</taxon>
        <taxon>Gentianales</taxon>
        <taxon>Rubiaceae</taxon>
        <taxon>Cinchonoideae</taxon>
        <taxon>Cinchoneae</taxon>
        <taxon>Cinchona</taxon>
    </lineage>
</organism>
<keyword evidence="2" id="KW-1133">Transmembrane helix</keyword>
<keyword evidence="2" id="KW-0812">Transmembrane</keyword>
<feature type="transmembrane region" description="Helical" evidence="2">
    <location>
        <begin position="44"/>
        <end position="66"/>
    </location>
</feature>
<proteinExistence type="predicted"/>
<feature type="compositionally biased region" description="Basic and acidic residues" evidence="1">
    <location>
        <begin position="174"/>
        <end position="184"/>
    </location>
</feature>
<accession>A0ABD2ZR97</accession>
<reference evidence="3 4" key="1">
    <citation type="submission" date="2024-11" db="EMBL/GenBank/DDBJ databases">
        <title>A near-complete genome assembly of Cinchona calisaya.</title>
        <authorList>
            <person name="Lian D.C."/>
            <person name="Zhao X.W."/>
            <person name="Wei L."/>
        </authorList>
    </citation>
    <scope>NUCLEOTIDE SEQUENCE [LARGE SCALE GENOMIC DNA]</scope>
    <source>
        <tissue evidence="3">Nenye</tissue>
    </source>
</reference>
<name>A0ABD2ZR97_9GENT</name>
<protein>
    <submittedName>
        <fullName evidence="3">Uncharacterized protein</fullName>
    </submittedName>
</protein>
<sequence>MGEEANLSMASTKVVIDDATAGIKNEAQNDQESDSAEPRLAHSVLVRIHLVFFTIILVPCSQALLWKTLNKPTFYIRLSTMSAFDSFSPTMVACMLQLDSPLPFLHSKVHFSLFIRTVDIISSPASISSFKHSTNHFQSSFIMVSFCHPSNHSRLKTLWTVVFHRRTFPFRRGESHKPDVRDSQHGGCLDRSSDGMERERCLRI</sequence>
<comment type="caution">
    <text evidence="3">The sequence shown here is derived from an EMBL/GenBank/DDBJ whole genome shotgun (WGS) entry which is preliminary data.</text>
</comment>
<dbReference type="EMBL" id="JBJUIK010000007">
    <property type="protein sequence ID" value="KAL3521946.1"/>
    <property type="molecule type" value="Genomic_DNA"/>
</dbReference>
<keyword evidence="4" id="KW-1185">Reference proteome</keyword>
<evidence type="ECO:0000256" key="2">
    <source>
        <dbReference type="SAM" id="Phobius"/>
    </source>
</evidence>
<evidence type="ECO:0000256" key="1">
    <source>
        <dbReference type="SAM" id="MobiDB-lite"/>
    </source>
</evidence>
<gene>
    <name evidence="3" type="ORF">ACH5RR_014780</name>
</gene>
<feature type="region of interest" description="Disordered" evidence="1">
    <location>
        <begin position="174"/>
        <end position="193"/>
    </location>
</feature>